<dbReference type="InterPro" id="IPR043962">
    <property type="entry name" value="DUF5750"/>
</dbReference>
<dbReference type="Gene3D" id="3.30.780.30">
    <property type="match status" value="1"/>
</dbReference>
<dbReference type="EMBL" id="LMVM01000003">
    <property type="protein sequence ID" value="PAV05586.1"/>
    <property type="molecule type" value="Genomic_DNA"/>
</dbReference>
<gene>
    <name evidence="1" type="ORF">ASJ80_08730</name>
</gene>
<dbReference type="RefSeq" id="WP_069585716.1">
    <property type="nucleotide sequence ID" value="NZ_LMVM01000003.1"/>
</dbReference>
<organism evidence="1 2">
    <name type="scientific">Methanobacterium bryantii</name>
    <dbReference type="NCBI Taxonomy" id="2161"/>
    <lineage>
        <taxon>Archaea</taxon>
        <taxon>Methanobacteriati</taxon>
        <taxon>Methanobacteriota</taxon>
        <taxon>Methanomada group</taxon>
        <taxon>Methanobacteria</taxon>
        <taxon>Methanobacteriales</taxon>
        <taxon>Methanobacteriaceae</taxon>
        <taxon>Methanobacterium</taxon>
    </lineage>
</organism>
<dbReference type="Proteomes" id="UP000217784">
    <property type="component" value="Unassembled WGS sequence"/>
</dbReference>
<keyword evidence="2" id="KW-1185">Reference proteome</keyword>
<dbReference type="OrthoDB" id="75275at2157"/>
<reference evidence="1 2" key="1">
    <citation type="journal article" date="2017" name="BMC Genomics">
        <title>Genomic analysis of methanogenic archaea reveals a shift towards energy conservation.</title>
        <authorList>
            <person name="Gilmore S.P."/>
            <person name="Henske J.K."/>
            <person name="Sexton J.A."/>
            <person name="Solomon K.V."/>
            <person name="Seppala S."/>
            <person name="Yoo J.I."/>
            <person name="Huyett L.M."/>
            <person name="Pressman A."/>
            <person name="Cogan J.Z."/>
            <person name="Kivenson V."/>
            <person name="Peng X."/>
            <person name="Tan Y."/>
            <person name="Valentine D.L."/>
            <person name="O'Malley M.A."/>
        </authorList>
    </citation>
    <scope>NUCLEOTIDE SEQUENCE [LARGE SCALE GENOMIC DNA]</scope>
    <source>
        <strain evidence="1 2">M.o.H.</strain>
    </source>
</reference>
<name>A0A2A2H8E0_METBR</name>
<accession>A0A2A2H8E0</accession>
<proteinExistence type="predicted"/>
<evidence type="ECO:0000313" key="1">
    <source>
        <dbReference type="EMBL" id="PAV05586.1"/>
    </source>
</evidence>
<protein>
    <submittedName>
        <fullName evidence="1">Uncharacterized protein</fullName>
    </submittedName>
</protein>
<dbReference type="AlphaFoldDB" id="A0A2A2H8E0"/>
<sequence>MKVKVVDYGVSDDPKKCYVTYKITDIDEKSINKLKNRVEEELDLKSGDLYLTAYFNEEYYPFRSEESKYRSEDFIAMEEIEMWAYLMSLLED</sequence>
<comment type="caution">
    <text evidence="1">The sequence shown here is derived from an EMBL/GenBank/DDBJ whole genome shotgun (WGS) entry which is preliminary data.</text>
</comment>
<dbReference type="Pfam" id="PF19024">
    <property type="entry name" value="DUF5750"/>
    <property type="match status" value="1"/>
</dbReference>
<evidence type="ECO:0000313" key="2">
    <source>
        <dbReference type="Proteomes" id="UP000217784"/>
    </source>
</evidence>